<dbReference type="GO" id="GO:0004650">
    <property type="term" value="F:polygalacturonase activity"/>
    <property type="evidence" value="ECO:0007669"/>
    <property type="project" value="InterPro"/>
</dbReference>
<dbReference type="InterPro" id="IPR011050">
    <property type="entry name" value="Pectin_lyase_fold/virulence"/>
</dbReference>
<gene>
    <name evidence="5" type="ORF">ICC18_17095</name>
</gene>
<keyword evidence="3 4" id="KW-0326">Glycosidase</keyword>
<proteinExistence type="inferred from homology"/>
<evidence type="ECO:0000256" key="1">
    <source>
        <dbReference type="ARBA" id="ARBA00008834"/>
    </source>
</evidence>
<dbReference type="EMBL" id="JACVVD010000005">
    <property type="protein sequence ID" value="MBD0381844.1"/>
    <property type="molecule type" value="Genomic_DNA"/>
</dbReference>
<dbReference type="SMART" id="SM00710">
    <property type="entry name" value="PbH1"/>
    <property type="match status" value="5"/>
</dbReference>
<evidence type="ECO:0000256" key="4">
    <source>
        <dbReference type="RuleBase" id="RU361169"/>
    </source>
</evidence>
<dbReference type="PANTHER" id="PTHR31339:SF0">
    <property type="entry name" value="PECTIN LYASE-LIKE SUPERFAMILY PROTEIN"/>
    <property type="match status" value="1"/>
</dbReference>
<evidence type="ECO:0000256" key="3">
    <source>
        <dbReference type="ARBA" id="ARBA00023295"/>
    </source>
</evidence>
<comment type="similarity">
    <text evidence="1 4">Belongs to the glycosyl hydrolase 28 family.</text>
</comment>
<name>A0A926KPV9_9BACL</name>
<sequence>MNLITCNIRDFGAAGDAVTKDTKSIQDAIDACSEQGGGTVIVPQGDYLTGTIMLKQNVDLHLEAMARIISSMEEHDFDPDPHIGRRGLICARYANNISVTGPGTIDGQGPRFLEEDDGQGDHVLLPLQEFRPKLIDLEGCYDVLFRDVTLYRASSWCLHMTGCERVNVQGIKILGQLRGPNNDGIDPDSCRDVHISDCHIEAGDDCIVLKTTKHGAARYGPCENITVTNCTLISRSCALKIGTETFADIRNVVFQNCVIRNSNRGMGVWSRNGGTIENILFSNIIVETRLFSDEFEQTRKRKWWGKGEPIFVSAERRREAEAGTPGIIRNIRFDHILAEGENAVYLEGSHESIIEGIAIRNMKLTMKQRSPYPGGVFDTNPTARGVFPHPIPGVFCRYGKNISLHGVEIEWSGPRNVHWKQAIYGEHLENLSLIQFRGGPAQPDGTAIELKHVNHLAVEQSKAPPGTNTFMSLEDVDPRHMFVVGNDFAQAETAIRFADASNPEFFAAANRMPN</sequence>
<dbReference type="RefSeq" id="WP_188175628.1">
    <property type="nucleotide sequence ID" value="NZ_JACVVD010000005.1"/>
</dbReference>
<keyword evidence="2 4" id="KW-0378">Hydrolase</keyword>
<dbReference type="InterPro" id="IPR012334">
    <property type="entry name" value="Pectin_lyas_fold"/>
</dbReference>
<organism evidence="5 6">
    <name type="scientific">Paenibacillus sedimenti</name>
    <dbReference type="NCBI Taxonomy" id="2770274"/>
    <lineage>
        <taxon>Bacteria</taxon>
        <taxon>Bacillati</taxon>
        <taxon>Bacillota</taxon>
        <taxon>Bacilli</taxon>
        <taxon>Bacillales</taxon>
        <taxon>Paenibacillaceae</taxon>
        <taxon>Paenibacillus</taxon>
    </lineage>
</organism>
<keyword evidence="6" id="KW-1185">Reference proteome</keyword>
<dbReference type="PANTHER" id="PTHR31339">
    <property type="entry name" value="PECTIN LYASE-RELATED"/>
    <property type="match status" value="1"/>
</dbReference>
<protein>
    <submittedName>
        <fullName evidence="5">Glycoside hydrolase family 28 protein</fullName>
    </submittedName>
</protein>
<reference evidence="5" key="1">
    <citation type="submission" date="2020-09" db="EMBL/GenBank/DDBJ databases">
        <title>Draft Genome Sequence of Paenibacillus sp. WST5.</title>
        <authorList>
            <person name="Bao Z."/>
        </authorList>
    </citation>
    <scope>NUCLEOTIDE SEQUENCE</scope>
    <source>
        <strain evidence="5">WST5</strain>
    </source>
</reference>
<dbReference type="Proteomes" id="UP000650466">
    <property type="component" value="Unassembled WGS sequence"/>
</dbReference>
<dbReference type="InterPro" id="IPR051801">
    <property type="entry name" value="GH28_Enzymes"/>
</dbReference>
<accession>A0A926KPV9</accession>
<evidence type="ECO:0000313" key="5">
    <source>
        <dbReference type="EMBL" id="MBD0381844.1"/>
    </source>
</evidence>
<dbReference type="Pfam" id="PF00295">
    <property type="entry name" value="Glyco_hydro_28"/>
    <property type="match status" value="1"/>
</dbReference>
<evidence type="ECO:0000313" key="6">
    <source>
        <dbReference type="Proteomes" id="UP000650466"/>
    </source>
</evidence>
<evidence type="ECO:0000256" key="2">
    <source>
        <dbReference type="ARBA" id="ARBA00022801"/>
    </source>
</evidence>
<dbReference type="GO" id="GO:0005975">
    <property type="term" value="P:carbohydrate metabolic process"/>
    <property type="evidence" value="ECO:0007669"/>
    <property type="project" value="InterPro"/>
</dbReference>
<dbReference type="AlphaFoldDB" id="A0A926KPV9"/>
<dbReference type="Gene3D" id="2.160.20.10">
    <property type="entry name" value="Single-stranded right-handed beta-helix, Pectin lyase-like"/>
    <property type="match status" value="1"/>
</dbReference>
<dbReference type="SUPFAM" id="SSF51126">
    <property type="entry name" value="Pectin lyase-like"/>
    <property type="match status" value="1"/>
</dbReference>
<comment type="caution">
    <text evidence="5">The sequence shown here is derived from an EMBL/GenBank/DDBJ whole genome shotgun (WGS) entry which is preliminary data.</text>
</comment>
<dbReference type="InterPro" id="IPR000743">
    <property type="entry name" value="Glyco_hydro_28"/>
</dbReference>
<dbReference type="InterPro" id="IPR006626">
    <property type="entry name" value="PbH1"/>
</dbReference>